<accession>A0A0R3PJ47</accession>
<dbReference type="EMBL" id="UYYA01003816">
    <property type="protein sequence ID" value="VDM56034.1"/>
    <property type="molecule type" value="Genomic_DNA"/>
</dbReference>
<reference evidence="3" key="1">
    <citation type="submission" date="2017-02" db="UniProtKB">
        <authorList>
            <consortium name="WormBaseParasite"/>
        </authorList>
    </citation>
    <scope>IDENTIFICATION</scope>
</reference>
<sequence>MRMNDNRWTRAVSDWISRDMRRTAGRPPTRRSEFYTKSLKESYDARRIPRASRTHWATLARDSVISASTDLFSLGVKCDALKRIHLTICIINVKTSSHQKAAVLRGPMLGIIAVPKGTMSQCGEGFLSSVNAESCSHT</sequence>
<keyword evidence="2" id="KW-1185">Reference proteome</keyword>
<reference evidence="1 2" key="2">
    <citation type="submission" date="2018-11" db="EMBL/GenBank/DDBJ databases">
        <authorList>
            <consortium name="Pathogen Informatics"/>
        </authorList>
    </citation>
    <scope>NUCLEOTIDE SEQUENCE [LARGE SCALE GENOMIC DNA]</scope>
    <source>
        <strain evidence="1 2">Costa Rica</strain>
    </source>
</reference>
<dbReference type="AlphaFoldDB" id="A0A0R3PJ47"/>
<evidence type="ECO:0000313" key="3">
    <source>
        <dbReference type="WBParaSite" id="ACOC_0000444801-mRNA-1"/>
    </source>
</evidence>
<proteinExistence type="predicted"/>
<name>A0A0R3PJ47_ANGCS</name>
<organism evidence="3">
    <name type="scientific">Angiostrongylus costaricensis</name>
    <name type="common">Nematode worm</name>
    <dbReference type="NCBI Taxonomy" id="334426"/>
    <lineage>
        <taxon>Eukaryota</taxon>
        <taxon>Metazoa</taxon>
        <taxon>Ecdysozoa</taxon>
        <taxon>Nematoda</taxon>
        <taxon>Chromadorea</taxon>
        <taxon>Rhabditida</taxon>
        <taxon>Rhabditina</taxon>
        <taxon>Rhabditomorpha</taxon>
        <taxon>Strongyloidea</taxon>
        <taxon>Metastrongylidae</taxon>
        <taxon>Angiostrongylus</taxon>
    </lineage>
</organism>
<dbReference type="WBParaSite" id="ACOC_0000444801-mRNA-1">
    <property type="protein sequence ID" value="ACOC_0000444801-mRNA-1"/>
    <property type="gene ID" value="ACOC_0000444801"/>
</dbReference>
<dbReference type="OrthoDB" id="5857431at2759"/>
<evidence type="ECO:0000313" key="2">
    <source>
        <dbReference type="Proteomes" id="UP000267027"/>
    </source>
</evidence>
<dbReference type="Proteomes" id="UP000267027">
    <property type="component" value="Unassembled WGS sequence"/>
</dbReference>
<evidence type="ECO:0000313" key="1">
    <source>
        <dbReference type="EMBL" id="VDM56034.1"/>
    </source>
</evidence>
<protein>
    <submittedName>
        <fullName evidence="1 3">Uncharacterized protein</fullName>
    </submittedName>
</protein>
<gene>
    <name evidence="1" type="ORF">ACOC_LOCUS4449</name>
</gene>